<evidence type="ECO:0000313" key="3">
    <source>
        <dbReference type="EMBL" id="GJM92675.1"/>
    </source>
</evidence>
<organism evidence="3 4">
    <name type="scientific">Eleusine coracana subsp. coracana</name>
    <dbReference type="NCBI Taxonomy" id="191504"/>
    <lineage>
        <taxon>Eukaryota</taxon>
        <taxon>Viridiplantae</taxon>
        <taxon>Streptophyta</taxon>
        <taxon>Embryophyta</taxon>
        <taxon>Tracheophyta</taxon>
        <taxon>Spermatophyta</taxon>
        <taxon>Magnoliopsida</taxon>
        <taxon>Liliopsida</taxon>
        <taxon>Poales</taxon>
        <taxon>Poaceae</taxon>
        <taxon>PACMAD clade</taxon>
        <taxon>Chloridoideae</taxon>
        <taxon>Cynodonteae</taxon>
        <taxon>Eleusininae</taxon>
        <taxon>Eleusine</taxon>
    </lineage>
</organism>
<comment type="caution">
    <text evidence="3">The sequence shown here is derived from an EMBL/GenBank/DDBJ whole genome shotgun (WGS) entry which is preliminary data.</text>
</comment>
<proteinExistence type="inferred from homology"/>
<evidence type="ECO:0000256" key="1">
    <source>
        <dbReference type="ARBA" id="ARBA00010846"/>
    </source>
</evidence>
<comment type="similarity">
    <text evidence="1">Belongs to the Tdpoz family.</text>
</comment>
<protein>
    <recommendedName>
        <fullName evidence="2">BPM/SPOP BACK domain-containing protein</fullName>
    </recommendedName>
</protein>
<dbReference type="InterPro" id="IPR056423">
    <property type="entry name" value="BACK_BPM_SPOP"/>
</dbReference>
<accession>A0AAV5C430</accession>
<dbReference type="PANTHER" id="PTHR26379:SF382">
    <property type="entry name" value="OS10G0435900 PROTEIN"/>
    <property type="match status" value="1"/>
</dbReference>
<gene>
    <name evidence="3" type="primary">ga09166</name>
    <name evidence="3" type="ORF">PR202_ga09166</name>
</gene>
<dbReference type="Gene3D" id="1.25.40.420">
    <property type="match status" value="1"/>
</dbReference>
<dbReference type="GO" id="GO:0016567">
    <property type="term" value="P:protein ubiquitination"/>
    <property type="evidence" value="ECO:0007669"/>
    <property type="project" value="InterPro"/>
</dbReference>
<name>A0AAV5C430_ELECO</name>
<dbReference type="PANTHER" id="PTHR26379">
    <property type="entry name" value="BTB/POZ AND MATH DOMAIN-CONTAINING PROTEIN 1"/>
    <property type="match status" value="1"/>
</dbReference>
<dbReference type="EMBL" id="BQKI01000004">
    <property type="protein sequence ID" value="GJM92675.1"/>
    <property type="molecule type" value="Genomic_DNA"/>
</dbReference>
<dbReference type="AlphaFoldDB" id="A0AAV5C430"/>
<dbReference type="InterPro" id="IPR045005">
    <property type="entry name" value="BPM1-6"/>
</dbReference>
<evidence type="ECO:0000313" key="4">
    <source>
        <dbReference type="Proteomes" id="UP001054889"/>
    </source>
</evidence>
<evidence type="ECO:0000259" key="2">
    <source>
        <dbReference type="Pfam" id="PF24570"/>
    </source>
</evidence>
<sequence length="115" mass="13126">MCEDKLCNHIDTSSVAEILALAEKHHCLGLKRACFEFLGSPAILREVIDTEEFVYLARECPTIAKELIHNILDHGRKKGVFVGPIKTSNVACSRYQHRFRFFFKKKDTSIGQECI</sequence>
<reference evidence="3" key="2">
    <citation type="submission" date="2021-12" db="EMBL/GenBank/DDBJ databases">
        <title>Resequencing data analysis of finger millet.</title>
        <authorList>
            <person name="Hatakeyama M."/>
            <person name="Aluri S."/>
            <person name="Balachadran M.T."/>
            <person name="Sivarajan S.R."/>
            <person name="Poveda L."/>
            <person name="Shimizu-Inatsugi R."/>
            <person name="Schlapbach R."/>
            <person name="Sreeman S.M."/>
            <person name="Shimizu K.K."/>
        </authorList>
    </citation>
    <scope>NUCLEOTIDE SEQUENCE</scope>
</reference>
<feature type="domain" description="BPM/SPOP BACK" evidence="2">
    <location>
        <begin position="14"/>
        <end position="68"/>
    </location>
</feature>
<keyword evidence="4" id="KW-1185">Reference proteome</keyword>
<reference evidence="3" key="1">
    <citation type="journal article" date="2018" name="DNA Res.">
        <title>Multiple hybrid de novo genome assembly of finger millet, an orphan allotetraploid crop.</title>
        <authorList>
            <person name="Hatakeyama M."/>
            <person name="Aluri S."/>
            <person name="Balachadran M.T."/>
            <person name="Sivarajan S.R."/>
            <person name="Patrignani A."/>
            <person name="Gruter S."/>
            <person name="Poveda L."/>
            <person name="Shimizu-Inatsugi R."/>
            <person name="Baeten J."/>
            <person name="Francoijs K.J."/>
            <person name="Nataraja K.N."/>
            <person name="Reddy Y.A.N."/>
            <person name="Phadnis S."/>
            <person name="Ravikumar R.L."/>
            <person name="Schlapbach R."/>
            <person name="Sreeman S.M."/>
            <person name="Shimizu K.K."/>
        </authorList>
    </citation>
    <scope>NUCLEOTIDE SEQUENCE</scope>
</reference>
<dbReference type="Pfam" id="PF24570">
    <property type="entry name" value="BACK_BPM_SPOP"/>
    <property type="match status" value="1"/>
</dbReference>
<dbReference type="Proteomes" id="UP001054889">
    <property type="component" value="Unassembled WGS sequence"/>
</dbReference>